<dbReference type="AlphaFoldDB" id="A0AA36IX58"/>
<dbReference type="InterPro" id="IPR052408">
    <property type="entry name" value="Exonuclease_MUT-7-like"/>
</dbReference>
<keyword evidence="4" id="KW-1185">Reference proteome</keyword>
<evidence type="ECO:0000256" key="1">
    <source>
        <dbReference type="SAM" id="MobiDB-lite"/>
    </source>
</evidence>
<dbReference type="GO" id="GO:0003676">
    <property type="term" value="F:nucleic acid binding"/>
    <property type="evidence" value="ECO:0007669"/>
    <property type="project" value="InterPro"/>
</dbReference>
<evidence type="ECO:0000313" key="3">
    <source>
        <dbReference type="EMBL" id="CAJ1395612.1"/>
    </source>
</evidence>
<dbReference type="InterPro" id="IPR007214">
    <property type="entry name" value="YbaK/aa-tRNA-synth-assoc-dom"/>
</dbReference>
<dbReference type="InterPro" id="IPR036754">
    <property type="entry name" value="YbaK/aa-tRNA-synt-asso_dom_sf"/>
</dbReference>
<dbReference type="PANTHER" id="PTHR47765:SF2">
    <property type="entry name" value="EXONUCLEASE MUT-7 HOMOLOG"/>
    <property type="match status" value="1"/>
</dbReference>
<dbReference type="Pfam" id="PF01612">
    <property type="entry name" value="DNA_pol_A_exo1"/>
    <property type="match status" value="1"/>
</dbReference>
<dbReference type="GO" id="GO:0002161">
    <property type="term" value="F:aminoacyl-tRNA deacylase activity"/>
    <property type="evidence" value="ECO:0007669"/>
    <property type="project" value="InterPro"/>
</dbReference>
<dbReference type="PANTHER" id="PTHR47765">
    <property type="entry name" value="3'-5' EXONUCLEASE DOMAIN-CONTAINING PROTEIN"/>
    <property type="match status" value="1"/>
</dbReference>
<dbReference type="Pfam" id="PF04073">
    <property type="entry name" value="tRNA_edit"/>
    <property type="match status" value="1"/>
</dbReference>
<dbReference type="InterPro" id="IPR002562">
    <property type="entry name" value="3'-5'_exonuclease_dom"/>
</dbReference>
<dbReference type="Pfam" id="PF08907">
    <property type="entry name" value="DUF1853"/>
    <property type="match status" value="1"/>
</dbReference>
<feature type="region of interest" description="Disordered" evidence="1">
    <location>
        <begin position="332"/>
        <end position="375"/>
    </location>
</feature>
<organism evidence="3 4">
    <name type="scientific">Effrenium voratum</name>
    <dbReference type="NCBI Taxonomy" id="2562239"/>
    <lineage>
        <taxon>Eukaryota</taxon>
        <taxon>Sar</taxon>
        <taxon>Alveolata</taxon>
        <taxon>Dinophyceae</taxon>
        <taxon>Suessiales</taxon>
        <taxon>Symbiodiniaceae</taxon>
        <taxon>Effrenium</taxon>
    </lineage>
</organism>
<dbReference type="Gene3D" id="3.90.960.10">
    <property type="entry name" value="YbaK/aminoacyl-tRNA synthetase-associated domain"/>
    <property type="match status" value="1"/>
</dbReference>
<proteinExistence type="predicted"/>
<protein>
    <recommendedName>
        <fullName evidence="2">3'-5' exonuclease domain-containing protein</fullName>
    </recommendedName>
</protein>
<dbReference type="CDD" id="cd04332">
    <property type="entry name" value="YbaK_like"/>
    <property type="match status" value="1"/>
</dbReference>
<dbReference type="GO" id="GO:0008408">
    <property type="term" value="F:3'-5' exonuclease activity"/>
    <property type="evidence" value="ECO:0007669"/>
    <property type="project" value="InterPro"/>
</dbReference>
<feature type="compositionally biased region" description="Polar residues" evidence="1">
    <location>
        <begin position="332"/>
        <end position="341"/>
    </location>
</feature>
<evidence type="ECO:0000259" key="2">
    <source>
        <dbReference type="SMART" id="SM00474"/>
    </source>
</evidence>
<dbReference type="EMBL" id="CAUJNA010003204">
    <property type="protein sequence ID" value="CAJ1395612.1"/>
    <property type="molecule type" value="Genomic_DNA"/>
</dbReference>
<accession>A0AA36IX58</accession>
<dbReference type="InterPro" id="IPR036397">
    <property type="entry name" value="RNaseH_sf"/>
</dbReference>
<dbReference type="InterPro" id="IPR015003">
    <property type="entry name" value="DUF1853"/>
</dbReference>
<dbReference type="Gene3D" id="3.30.420.10">
    <property type="entry name" value="Ribonuclease H-like superfamily/Ribonuclease H"/>
    <property type="match status" value="1"/>
</dbReference>
<evidence type="ECO:0000313" key="4">
    <source>
        <dbReference type="Proteomes" id="UP001178507"/>
    </source>
</evidence>
<sequence>METTSGLQSKVVRDLAWLIQAPPVLSEHAGMQLLALPDAAAERATQDWLVSLDQDPQELLSALGAQSGVRRLGFYAAALTQFWLENGPSWDTRRSLSAVPLSSGRSRITAGQLKLVCLRPREALHVESSVKFFADASSEEAPDLGTSSYVGPFLHENLAWRLAEARRKVTCTESLSVQDFLRRELGQVQLRSVYFLKGYIFKPLEEFRRFRKLRSPPKEVNPECSTGWYTTDISAALNLTPGARLAVLPKLFWLGPAVARGDPPVILGEDLPGQQEAVATDWPDKVRQDVEEHFGKVQSALLLCELMPSTDGLWVEHSRGFVLPPVWDPTSLMTGQPQGMKSTAEHEPSAPDAPSKWSNQRRKYSERLADTARQPAPSLADAGVHIAVPQRLSEDLTAQHLTSYVLAAKSAARKGDGSRIQRKRLLHGAVQESEAATPGSVCRLVSEALQQLVEVSHPSDSHFLLELLVKPSEVGLAVRDCSLTFEAQPCAARRILDLGIAGGVCLRLAVKFAFRFQFSWDSVDTASAASLFEAALASDRSRLAGLVEYLAACSSLTLPVGSELSTAILQKLALPPADFAVLDLLCQHSPEHTMELTDILVSHGQLKLARKIEARRGDGSAPRVAVHESPEELPEIRLPAEVEVSLISDGCGLDALLQHLAEAGESVVGMDAEWKPWEGRGSDRGGSPVQLLQLAWAEVVYLLDMPALVADAELKLVQLLEILCSPSCILVGFNLEGDLRQLADSYPWLMSGAWRSTIEAVEMSGTSASLDGLCASVLGLRLEKSQQRSRWDLRPLSAQQLAYAALDAWVLLALLGARDSHLELPSLRTLASLPYGHAKRFTRRLELDGGVCAVASTLASLSQGKALQALVREHRSQVVVCKTLACVATLAAGARRLCLAVLPESAEMSLAQLTSSLGCASARLASTEELREHFRQPRGSVGPIGPALPKATVVLHQPLAENSLLSCGGGSPGWHLNLSPQQLQDWTDCIVAPIVAPIAS</sequence>
<gene>
    <name evidence="3" type="ORF">EVOR1521_LOCUS20007</name>
</gene>
<dbReference type="SMART" id="SM00474">
    <property type="entry name" value="35EXOc"/>
    <property type="match status" value="1"/>
</dbReference>
<comment type="caution">
    <text evidence="3">The sequence shown here is derived from an EMBL/GenBank/DDBJ whole genome shotgun (WGS) entry which is preliminary data.</text>
</comment>
<name>A0AA36IX58_9DINO</name>
<dbReference type="InterPro" id="IPR012337">
    <property type="entry name" value="RNaseH-like_sf"/>
</dbReference>
<reference evidence="3" key="1">
    <citation type="submission" date="2023-08" db="EMBL/GenBank/DDBJ databases">
        <authorList>
            <person name="Chen Y."/>
            <person name="Shah S."/>
            <person name="Dougan E. K."/>
            <person name="Thang M."/>
            <person name="Chan C."/>
        </authorList>
    </citation>
    <scope>NUCLEOTIDE SEQUENCE</scope>
</reference>
<dbReference type="Proteomes" id="UP001178507">
    <property type="component" value="Unassembled WGS sequence"/>
</dbReference>
<feature type="domain" description="3'-5' exonuclease" evidence="2">
    <location>
        <begin position="644"/>
        <end position="823"/>
    </location>
</feature>
<dbReference type="SUPFAM" id="SSF53098">
    <property type="entry name" value="Ribonuclease H-like"/>
    <property type="match status" value="1"/>
</dbReference>
<dbReference type="SUPFAM" id="SSF55826">
    <property type="entry name" value="YbaK/ProRS associated domain"/>
    <property type="match status" value="1"/>
</dbReference>